<keyword evidence="7" id="KW-0406">Ion transport</keyword>
<sequence length="379" mass="39716">MTEVRLRAVTAGYGREAVLDEVDLVVPTGTTTAILGGSGSGKTTLLRTVAGFLRPLGGEVLIGGRTVAAAGTWVPPERRGVGYVRQEGGLFPHLSVEGNIAFGLPWPRRRHRDRVLELLDLVGLPAELADRRPDQLSGGQQQRVALARALAPRPGLVLLDEPFSSLDTALRAATREATARALRATGATAILVTHDQGEALSFSDQVAILGAGAIRQAAPPRVVYGEPADVEVAEFLGDAVLVPGTARNGRVECLLGTLPVRGYVPRGAVTVMLRPEQITLTPGGTGRLDATVRSVAYFGHDAVVELELDGSGLAEQVRARVVGLQPPEPGERVGLDVAGPVRAFPAAGRTSGSDDVRPEASPVVPVPVPAPRVREARQP</sequence>
<dbReference type="Pfam" id="PF08402">
    <property type="entry name" value="TOBE_2"/>
    <property type="match status" value="1"/>
</dbReference>
<evidence type="ECO:0000313" key="12">
    <source>
        <dbReference type="EMBL" id="PFG38194.1"/>
    </source>
</evidence>
<dbReference type="GO" id="GO:0015408">
    <property type="term" value="F:ABC-type ferric iron transporter activity"/>
    <property type="evidence" value="ECO:0007669"/>
    <property type="project" value="InterPro"/>
</dbReference>
<evidence type="ECO:0000256" key="1">
    <source>
        <dbReference type="ARBA" id="ARBA00022448"/>
    </source>
</evidence>
<evidence type="ECO:0000259" key="11">
    <source>
        <dbReference type="PROSITE" id="PS50893"/>
    </source>
</evidence>
<dbReference type="EC" id="7.6.2.9" evidence="9"/>
<dbReference type="PANTHER" id="PTHR42781">
    <property type="entry name" value="SPERMIDINE/PUTRESCINE IMPORT ATP-BINDING PROTEIN POTA"/>
    <property type="match status" value="1"/>
</dbReference>
<comment type="caution">
    <text evidence="12">The sequence shown here is derived from an EMBL/GenBank/DDBJ whole genome shotgun (WGS) entry which is preliminary data.</text>
</comment>
<evidence type="ECO:0000256" key="2">
    <source>
        <dbReference type="ARBA" id="ARBA00022475"/>
    </source>
</evidence>
<protein>
    <recommendedName>
        <fullName evidence="9">ABC-type quaternary amine transporter</fullName>
        <ecNumber evidence="9">7.6.2.9</ecNumber>
    </recommendedName>
</protein>
<dbReference type="InterPro" id="IPR015853">
    <property type="entry name" value="ABC_transpr_FbpC"/>
</dbReference>
<accession>A0A2A9EH02</accession>
<dbReference type="InterPro" id="IPR003439">
    <property type="entry name" value="ABC_transporter-like_ATP-bd"/>
</dbReference>
<dbReference type="AlphaFoldDB" id="A0A2A9EH02"/>
<dbReference type="SUPFAM" id="SSF52540">
    <property type="entry name" value="P-loop containing nucleoside triphosphate hydrolases"/>
    <property type="match status" value="1"/>
</dbReference>
<dbReference type="InterPro" id="IPR003593">
    <property type="entry name" value="AAA+_ATPase"/>
</dbReference>
<dbReference type="PROSITE" id="PS50893">
    <property type="entry name" value="ABC_TRANSPORTER_2"/>
    <property type="match status" value="1"/>
</dbReference>
<evidence type="ECO:0000256" key="6">
    <source>
        <dbReference type="ARBA" id="ARBA00023004"/>
    </source>
</evidence>
<keyword evidence="8" id="KW-0472">Membrane</keyword>
<dbReference type="InterPro" id="IPR027417">
    <property type="entry name" value="P-loop_NTPase"/>
</dbReference>
<dbReference type="CDD" id="cd03259">
    <property type="entry name" value="ABC_Carb_Solutes_like"/>
    <property type="match status" value="1"/>
</dbReference>
<evidence type="ECO:0000256" key="4">
    <source>
        <dbReference type="ARBA" id="ARBA00022741"/>
    </source>
</evidence>
<keyword evidence="4" id="KW-0547">Nucleotide-binding</keyword>
<evidence type="ECO:0000256" key="8">
    <source>
        <dbReference type="ARBA" id="ARBA00023136"/>
    </source>
</evidence>
<dbReference type="GO" id="GO:0043190">
    <property type="term" value="C:ATP-binding cassette (ABC) transporter complex"/>
    <property type="evidence" value="ECO:0007669"/>
    <property type="project" value="InterPro"/>
</dbReference>
<dbReference type="GO" id="GO:0005524">
    <property type="term" value="F:ATP binding"/>
    <property type="evidence" value="ECO:0007669"/>
    <property type="project" value="UniProtKB-KW"/>
</dbReference>
<organism evidence="12 13">
    <name type="scientific">Georgenia soli</name>
    <dbReference type="NCBI Taxonomy" id="638953"/>
    <lineage>
        <taxon>Bacteria</taxon>
        <taxon>Bacillati</taxon>
        <taxon>Actinomycetota</taxon>
        <taxon>Actinomycetes</taxon>
        <taxon>Micrococcales</taxon>
        <taxon>Bogoriellaceae</taxon>
        <taxon>Georgenia</taxon>
    </lineage>
</organism>
<keyword evidence="3" id="KW-0410">Iron transport</keyword>
<keyword evidence="5 12" id="KW-0067">ATP-binding</keyword>
<keyword evidence="1" id="KW-0813">Transport</keyword>
<keyword evidence="6" id="KW-0408">Iron</keyword>
<feature type="region of interest" description="Disordered" evidence="10">
    <location>
        <begin position="343"/>
        <end position="379"/>
    </location>
</feature>
<keyword evidence="13" id="KW-1185">Reference proteome</keyword>
<dbReference type="OrthoDB" id="9802264at2"/>
<evidence type="ECO:0000256" key="10">
    <source>
        <dbReference type="SAM" id="MobiDB-lite"/>
    </source>
</evidence>
<evidence type="ECO:0000256" key="3">
    <source>
        <dbReference type="ARBA" id="ARBA00022496"/>
    </source>
</evidence>
<keyword evidence="2" id="KW-1003">Cell membrane</keyword>
<dbReference type="RefSeq" id="WP_098482512.1">
    <property type="nucleotide sequence ID" value="NZ_PDJI01000004.1"/>
</dbReference>
<reference evidence="12 13" key="1">
    <citation type="submission" date="2017-10" db="EMBL/GenBank/DDBJ databases">
        <title>Sequencing the genomes of 1000 actinobacteria strains.</title>
        <authorList>
            <person name="Klenk H.-P."/>
        </authorList>
    </citation>
    <scope>NUCLEOTIDE SEQUENCE [LARGE SCALE GENOMIC DNA]</scope>
    <source>
        <strain evidence="12 13">DSM 21838</strain>
    </source>
</reference>
<evidence type="ECO:0000256" key="7">
    <source>
        <dbReference type="ARBA" id="ARBA00023065"/>
    </source>
</evidence>
<proteinExistence type="predicted"/>
<dbReference type="InterPro" id="IPR008995">
    <property type="entry name" value="Mo/tungstate-bd_C_term_dom"/>
</dbReference>
<dbReference type="Pfam" id="PF00005">
    <property type="entry name" value="ABC_tran"/>
    <property type="match status" value="1"/>
</dbReference>
<dbReference type="InterPro" id="IPR013611">
    <property type="entry name" value="Transp-assoc_OB_typ2"/>
</dbReference>
<dbReference type="InterPro" id="IPR017871">
    <property type="entry name" value="ABC_transporter-like_CS"/>
</dbReference>
<dbReference type="Proteomes" id="UP000222106">
    <property type="component" value="Unassembled WGS sequence"/>
</dbReference>
<dbReference type="PROSITE" id="PS00211">
    <property type="entry name" value="ABC_TRANSPORTER_1"/>
    <property type="match status" value="1"/>
</dbReference>
<dbReference type="InterPro" id="IPR050093">
    <property type="entry name" value="ABC_SmlMolc_Importer"/>
</dbReference>
<dbReference type="GO" id="GO:0015418">
    <property type="term" value="F:ABC-type quaternary ammonium compound transporting activity"/>
    <property type="evidence" value="ECO:0007669"/>
    <property type="project" value="UniProtKB-EC"/>
</dbReference>
<evidence type="ECO:0000256" key="5">
    <source>
        <dbReference type="ARBA" id="ARBA00022840"/>
    </source>
</evidence>
<name>A0A2A9EH02_9MICO</name>
<evidence type="ECO:0000313" key="13">
    <source>
        <dbReference type="Proteomes" id="UP000222106"/>
    </source>
</evidence>
<gene>
    <name evidence="12" type="ORF">ATJ97_0666</name>
</gene>
<dbReference type="FunFam" id="3.40.50.300:FF:000425">
    <property type="entry name" value="Probable ABC transporter, ATP-binding subunit"/>
    <property type="match status" value="1"/>
</dbReference>
<feature type="domain" description="ABC transporter" evidence="11">
    <location>
        <begin position="4"/>
        <end position="236"/>
    </location>
</feature>
<dbReference type="Gene3D" id="3.40.50.300">
    <property type="entry name" value="P-loop containing nucleotide triphosphate hydrolases"/>
    <property type="match status" value="1"/>
</dbReference>
<dbReference type="EMBL" id="PDJI01000004">
    <property type="protein sequence ID" value="PFG38194.1"/>
    <property type="molecule type" value="Genomic_DNA"/>
</dbReference>
<dbReference type="SMART" id="SM00382">
    <property type="entry name" value="AAA"/>
    <property type="match status" value="1"/>
</dbReference>
<evidence type="ECO:0000256" key="9">
    <source>
        <dbReference type="ARBA" id="ARBA00066388"/>
    </source>
</evidence>
<dbReference type="SUPFAM" id="SSF50331">
    <property type="entry name" value="MOP-like"/>
    <property type="match status" value="1"/>
</dbReference>
<dbReference type="GO" id="GO:0016887">
    <property type="term" value="F:ATP hydrolysis activity"/>
    <property type="evidence" value="ECO:0007669"/>
    <property type="project" value="InterPro"/>
</dbReference>
<dbReference type="PANTHER" id="PTHR42781:SF4">
    <property type="entry name" value="SPERMIDINE_PUTRESCINE IMPORT ATP-BINDING PROTEIN POTA"/>
    <property type="match status" value="1"/>
</dbReference>